<name>D5E6S8_METMS</name>
<keyword evidence="2" id="KW-0489">Methyltransferase</keyword>
<protein>
    <submittedName>
        <fullName evidence="2">RNA cap guanine-N2 methyltransferase</fullName>
    </submittedName>
</protein>
<dbReference type="EMBL" id="CP001994">
    <property type="protein sequence ID" value="ADE36866.1"/>
    <property type="molecule type" value="Genomic_DNA"/>
</dbReference>
<keyword evidence="2" id="KW-0808">Transferase</keyword>
<dbReference type="Gene3D" id="3.40.50.150">
    <property type="entry name" value="Vaccinia Virus protein VP39"/>
    <property type="match status" value="1"/>
</dbReference>
<feature type="coiled-coil region" evidence="1">
    <location>
        <begin position="272"/>
        <end position="299"/>
    </location>
</feature>
<dbReference type="PANTHER" id="PTHR14741">
    <property type="entry name" value="S-ADENOSYLMETHIONINE-DEPENDENT METHYLTRANSFERASE RELATED"/>
    <property type="match status" value="1"/>
</dbReference>
<dbReference type="InterPro" id="IPR029063">
    <property type="entry name" value="SAM-dependent_MTases_sf"/>
</dbReference>
<dbReference type="SUPFAM" id="SSF53335">
    <property type="entry name" value="S-adenosyl-L-methionine-dependent methyltransferases"/>
    <property type="match status" value="1"/>
</dbReference>
<dbReference type="InterPro" id="IPR019012">
    <property type="entry name" value="RNA_cap_Gua-N2-MeTrfase"/>
</dbReference>
<dbReference type="HOGENOM" id="CLU_061951_0_0_2"/>
<dbReference type="RefSeq" id="WP_013037808.1">
    <property type="nucleotide sequence ID" value="NC_014002.1"/>
</dbReference>
<dbReference type="GO" id="GO:0071164">
    <property type="term" value="F:RNA cap trimethylguanosine synthase activity"/>
    <property type="evidence" value="ECO:0007669"/>
    <property type="project" value="TreeGrafter"/>
</dbReference>
<sequence>MKNKDKFTKPISSDHDGLRFATPEIVAEYRARRLKCDVLADISCGIGGQTIFFAKECKKVYAIEIDPVKIEHAKRNCQLYGVNNVEFICGDALDPEVIQKLPELDVVFSDPERPQKEKRRLLSSITPDLEDMIGAYSSRTKGFAFEVPPQLTPERIPFNCEMEYLSLNGKINRLTLYFNHLKKCNRSAITLPSGESLCSSGTGDISESEIMKKFAYEPEPSVVKAELLPELAEKMSKGDNKTYLFQIDSKRALMTSDEKLKSPLLKNQYAVLAETNVSVEDINRKLKELNAKNALIRGKIDPDNYWNLRNSIEAGLNGDKAIHLYITDSSAIICQPLVEKINPEDYKHFL</sequence>
<dbReference type="GeneID" id="8983540"/>
<dbReference type="OrthoDB" id="56872at2157"/>
<dbReference type="KEGG" id="mmh:Mmah_1367"/>
<evidence type="ECO:0000256" key="1">
    <source>
        <dbReference type="SAM" id="Coils"/>
    </source>
</evidence>
<dbReference type="Proteomes" id="UP000001059">
    <property type="component" value="Chromosome"/>
</dbReference>
<dbReference type="AlphaFoldDB" id="D5E6S8"/>
<evidence type="ECO:0000313" key="2">
    <source>
        <dbReference type="EMBL" id="ADE36866.1"/>
    </source>
</evidence>
<organism evidence="2 3">
    <name type="scientific">Methanohalophilus mahii (strain ATCC 35705 / DSM 5219 / SLP)</name>
    <dbReference type="NCBI Taxonomy" id="547558"/>
    <lineage>
        <taxon>Archaea</taxon>
        <taxon>Methanobacteriati</taxon>
        <taxon>Methanobacteriota</taxon>
        <taxon>Stenosarchaea group</taxon>
        <taxon>Methanomicrobia</taxon>
        <taxon>Methanosarcinales</taxon>
        <taxon>Methanosarcinaceae</taxon>
        <taxon>Methanohalophilus</taxon>
    </lineage>
</organism>
<dbReference type="PANTHER" id="PTHR14741:SF32">
    <property type="entry name" value="TRIMETHYLGUANOSINE SYNTHASE"/>
    <property type="match status" value="1"/>
</dbReference>
<dbReference type="CDD" id="cd02440">
    <property type="entry name" value="AdoMet_MTases"/>
    <property type="match status" value="1"/>
</dbReference>
<accession>D5E6S8</accession>
<dbReference type="STRING" id="547558.Mmah_1367"/>
<keyword evidence="3" id="KW-1185">Reference proteome</keyword>
<gene>
    <name evidence="2" type="ordered locus">Mmah_1367</name>
</gene>
<reference evidence="2 3" key="1">
    <citation type="submission" date="2010-03" db="EMBL/GenBank/DDBJ databases">
        <title>The complete genome of Methanohalophilus mahii DSM 5219.</title>
        <authorList>
            <consortium name="US DOE Joint Genome Institute (JGI-PGF)"/>
            <person name="Lucas S."/>
            <person name="Copeland A."/>
            <person name="Lapidus A."/>
            <person name="Glavina del Rio T."/>
            <person name="Dalin E."/>
            <person name="Tice H."/>
            <person name="Bruce D."/>
            <person name="Goodwin L."/>
            <person name="Pitluck S."/>
            <person name="Kyrpides N."/>
            <person name="Mavromatis K."/>
            <person name="Ivanova N."/>
            <person name="Lykidis A."/>
            <person name="Saunders E."/>
            <person name="Brettin T."/>
            <person name="Detter J.C."/>
            <person name="Han C."/>
            <person name="Land M."/>
            <person name="Hauser L."/>
            <person name="Markowitz V."/>
            <person name="Cheng J.-F."/>
            <person name="Hugenholtz P."/>
            <person name="Woyke T."/>
            <person name="Wu D."/>
            <person name="Spring S."/>
            <person name="Schneider S."/>
            <person name="Schroeder M."/>
            <person name="Klenk H.-P."/>
            <person name="Eisen J.A."/>
        </authorList>
    </citation>
    <scope>NUCLEOTIDE SEQUENCE [LARGE SCALE GENOMIC DNA]</scope>
    <source>
        <strain evidence="3">ATCC 35705 / DSM 5219 / SLP</strain>
    </source>
</reference>
<proteinExistence type="predicted"/>
<keyword evidence="1" id="KW-0175">Coiled coil</keyword>
<evidence type="ECO:0000313" key="3">
    <source>
        <dbReference type="Proteomes" id="UP000001059"/>
    </source>
</evidence>
<dbReference type="Pfam" id="PF09445">
    <property type="entry name" value="Methyltransf_15"/>
    <property type="match status" value="1"/>
</dbReference>